<protein>
    <submittedName>
        <fullName evidence="1">Uncharacterized protein</fullName>
    </submittedName>
</protein>
<dbReference type="EMBL" id="KN419693">
    <property type="protein sequence ID" value="KHG21805.1"/>
    <property type="molecule type" value="Genomic_DNA"/>
</dbReference>
<evidence type="ECO:0000313" key="2">
    <source>
        <dbReference type="EMBL" id="KHG21805.1"/>
    </source>
</evidence>
<dbReference type="AlphaFoldDB" id="A0A0B0M9T6"/>
<gene>
    <name evidence="2" type="ORF">F383_26679</name>
    <name evidence="1" type="ORF">F383_36891</name>
</gene>
<proteinExistence type="predicted"/>
<dbReference type="Proteomes" id="UP000032142">
    <property type="component" value="Unassembled WGS sequence"/>
</dbReference>
<reference evidence="1" key="1">
    <citation type="submission" date="2014-09" db="EMBL/GenBank/DDBJ databases">
        <title>G. arboreum L. cv. AKA8401 A2 genome assembly version 1.0.</title>
        <authorList>
            <person name="Mudge J."/>
            <person name="Ramaraj T."/>
            <person name="Lindquist I.E."/>
            <person name="Bharti A.K."/>
            <person name="Sundararajan A."/>
            <person name="Cameron C.T."/>
            <person name="Woodward J.E."/>
            <person name="May G.D."/>
            <person name="Brubaker C."/>
            <person name="Broadhvest J."/>
            <person name="Wilkins T.A."/>
        </authorList>
    </citation>
    <scope>NUCLEOTIDE SEQUENCE</scope>
</reference>
<evidence type="ECO:0000313" key="1">
    <source>
        <dbReference type="EMBL" id="KHF97499.1"/>
    </source>
</evidence>
<organism evidence="1 3">
    <name type="scientific">Gossypium arboreum</name>
    <name type="common">Tree cotton</name>
    <name type="synonym">Gossypium nanking</name>
    <dbReference type="NCBI Taxonomy" id="29729"/>
    <lineage>
        <taxon>Eukaryota</taxon>
        <taxon>Viridiplantae</taxon>
        <taxon>Streptophyta</taxon>
        <taxon>Embryophyta</taxon>
        <taxon>Tracheophyta</taxon>
        <taxon>Spermatophyta</taxon>
        <taxon>Magnoliopsida</taxon>
        <taxon>eudicotyledons</taxon>
        <taxon>Gunneridae</taxon>
        <taxon>Pentapetalae</taxon>
        <taxon>rosids</taxon>
        <taxon>malvids</taxon>
        <taxon>Malvales</taxon>
        <taxon>Malvaceae</taxon>
        <taxon>Malvoideae</taxon>
        <taxon>Gossypium</taxon>
    </lineage>
</organism>
<dbReference type="EMBL" id="JRRC01009213">
    <property type="protein sequence ID" value="KHF97499.1"/>
    <property type="molecule type" value="Genomic_DNA"/>
</dbReference>
<name>A0A0B0M9T6_GOSAR</name>
<evidence type="ECO:0000313" key="3">
    <source>
        <dbReference type="Proteomes" id="UP000032142"/>
    </source>
</evidence>
<reference evidence="3" key="2">
    <citation type="submission" date="2014-09" db="EMBL/GenBank/DDBJ databases">
        <authorList>
            <person name="Mudge J."/>
            <person name="Ramaraj T."/>
            <person name="Lindquist I.E."/>
            <person name="Bharti A.K."/>
            <person name="Sundararajan A."/>
            <person name="Cameron C.T."/>
            <person name="Woodward J.E."/>
            <person name="May G.D."/>
            <person name="Brubaker C."/>
            <person name="Broadhvest J."/>
            <person name="Wilkins T.A."/>
        </authorList>
    </citation>
    <scope>NUCLEOTIDE SEQUENCE</scope>
    <source>
        <strain evidence="3">cv. AKA8401</strain>
    </source>
</reference>
<accession>A0A0B0M9T6</accession>
<sequence length="32" mass="3811">MLFSCFLVDNVLWNRVIDQLQDHTIQSHFGSF</sequence>
<keyword evidence="3" id="KW-1185">Reference proteome</keyword>